<proteinExistence type="predicted"/>
<dbReference type="GO" id="GO:0032259">
    <property type="term" value="P:methylation"/>
    <property type="evidence" value="ECO:0007669"/>
    <property type="project" value="UniProtKB-KW"/>
</dbReference>
<feature type="domain" description="Methyltransferase" evidence="1">
    <location>
        <begin position="19"/>
        <end position="163"/>
    </location>
</feature>
<dbReference type="AlphaFoldDB" id="A0A7W5C4J7"/>
<dbReference type="InterPro" id="IPR029063">
    <property type="entry name" value="SAM-dependent_MTases_sf"/>
</dbReference>
<reference evidence="2 3" key="1">
    <citation type="submission" date="2020-08" db="EMBL/GenBank/DDBJ databases">
        <title>Genomic Encyclopedia of Type Strains, Phase III (KMG-III): the genomes of soil and plant-associated and newly described type strains.</title>
        <authorList>
            <person name="Whitman W."/>
        </authorList>
    </citation>
    <scope>NUCLEOTIDE SEQUENCE [LARGE SCALE GENOMIC DNA]</scope>
    <source>
        <strain evidence="2 3">CECT 8234</strain>
    </source>
</reference>
<keyword evidence="2" id="KW-0808">Transferase</keyword>
<gene>
    <name evidence="2" type="ORF">FHS16_001116</name>
</gene>
<evidence type="ECO:0000259" key="1">
    <source>
        <dbReference type="Pfam" id="PF13847"/>
    </source>
</evidence>
<keyword evidence="3" id="KW-1185">Reference proteome</keyword>
<dbReference type="Pfam" id="PF13847">
    <property type="entry name" value="Methyltransf_31"/>
    <property type="match status" value="1"/>
</dbReference>
<dbReference type="RefSeq" id="WP_183559626.1">
    <property type="nucleotide sequence ID" value="NZ_CBCSLB010000046.1"/>
</dbReference>
<protein>
    <submittedName>
        <fullName evidence="2">Ubiquinone/menaquinone biosynthesis C-methylase UbiE</fullName>
    </submittedName>
</protein>
<name>A0A7W5C4J7_9BACL</name>
<dbReference type="InterPro" id="IPR025714">
    <property type="entry name" value="Methyltranfer_dom"/>
</dbReference>
<evidence type="ECO:0000313" key="2">
    <source>
        <dbReference type="EMBL" id="MBB3151082.1"/>
    </source>
</evidence>
<dbReference type="EMBL" id="JACHXW010000002">
    <property type="protein sequence ID" value="MBB3151082.1"/>
    <property type="molecule type" value="Genomic_DNA"/>
</dbReference>
<organism evidence="2 3">
    <name type="scientific">Paenibacillus endophyticus</name>
    <dbReference type="NCBI Taxonomy" id="1294268"/>
    <lineage>
        <taxon>Bacteria</taxon>
        <taxon>Bacillati</taxon>
        <taxon>Bacillota</taxon>
        <taxon>Bacilli</taxon>
        <taxon>Bacillales</taxon>
        <taxon>Paenibacillaceae</taxon>
        <taxon>Paenibacillus</taxon>
    </lineage>
</organism>
<accession>A0A7W5C4J7</accession>
<sequence length="248" mass="29338">MDPNNIRMREFIYSLIDIKPNITILDLGCGQGYDLFRISELLDDGSRLVGIDSMENSIIKAKKNYGQDVRINFINHNFAQDIPFNDDSFDLVISNNMLECIKDKQHLLREVHRVLKPEGQVIFAHFDWDSQLIDGDNKALIRTITQTFNDWKQDWMDDIDSWMGRRLWRTFQDSRLFTGKIETHVLTNTKFEEPYYGHMMIRDFESLVRRDMLKAEDYKGFLDNVEILNKSDQFFYSITMYIYVGAKS</sequence>
<dbReference type="InterPro" id="IPR050447">
    <property type="entry name" value="Erg6_SMT_methyltransf"/>
</dbReference>
<dbReference type="GO" id="GO:0008168">
    <property type="term" value="F:methyltransferase activity"/>
    <property type="evidence" value="ECO:0007669"/>
    <property type="project" value="UniProtKB-KW"/>
</dbReference>
<dbReference type="PANTHER" id="PTHR44068:SF11">
    <property type="entry name" value="GERANYL DIPHOSPHATE 2-C-METHYLTRANSFERASE"/>
    <property type="match status" value="1"/>
</dbReference>
<dbReference type="CDD" id="cd02440">
    <property type="entry name" value="AdoMet_MTases"/>
    <property type="match status" value="1"/>
</dbReference>
<dbReference type="PANTHER" id="PTHR44068">
    <property type="entry name" value="ZGC:194242"/>
    <property type="match status" value="1"/>
</dbReference>
<keyword evidence="2" id="KW-0489">Methyltransferase</keyword>
<dbReference type="SUPFAM" id="SSF53335">
    <property type="entry name" value="S-adenosyl-L-methionine-dependent methyltransferases"/>
    <property type="match status" value="1"/>
</dbReference>
<evidence type="ECO:0000313" key="3">
    <source>
        <dbReference type="Proteomes" id="UP000518605"/>
    </source>
</evidence>
<comment type="caution">
    <text evidence="2">The sequence shown here is derived from an EMBL/GenBank/DDBJ whole genome shotgun (WGS) entry which is preliminary data.</text>
</comment>
<dbReference type="Gene3D" id="3.40.50.150">
    <property type="entry name" value="Vaccinia Virus protein VP39"/>
    <property type="match status" value="1"/>
</dbReference>
<dbReference type="Proteomes" id="UP000518605">
    <property type="component" value="Unassembled WGS sequence"/>
</dbReference>
<keyword evidence="2" id="KW-0830">Ubiquinone</keyword>